<feature type="domain" description="Fido" evidence="1">
    <location>
        <begin position="153"/>
        <end position="282"/>
    </location>
</feature>
<dbReference type="InterPro" id="IPR003812">
    <property type="entry name" value="Fido"/>
</dbReference>
<gene>
    <name evidence="2" type="ORF">IAC42_02850</name>
</gene>
<accession>A0A9D9E7L8</accession>
<dbReference type="PROSITE" id="PS51459">
    <property type="entry name" value="FIDO"/>
    <property type="match status" value="1"/>
</dbReference>
<reference evidence="2" key="2">
    <citation type="journal article" date="2021" name="PeerJ">
        <title>Extensive microbial diversity within the chicken gut microbiome revealed by metagenomics and culture.</title>
        <authorList>
            <person name="Gilroy R."/>
            <person name="Ravi A."/>
            <person name="Getino M."/>
            <person name="Pursley I."/>
            <person name="Horton D.L."/>
            <person name="Alikhan N.F."/>
            <person name="Baker D."/>
            <person name="Gharbi K."/>
            <person name="Hall N."/>
            <person name="Watson M."/>
            <person name="Adriaenssens E.M."/>
            <person name="Foster-Nyarko E."/>
            <person name="Jarju S."/>
            <person name="Secka A."/>
            <person name="Antonio M."/>
            <person name="Oren A."/>
            <person name="Chaudhuri R.R."/>
            <person name="La Ragione R."/>
            <person name="Hildebrand F."/>
            <person name="Pallen M.J."/>
        </authorList>
    </citation>
    <scope>NUCLEOTIDE SEQUENCE</scope>
    <source>
        <strain evidence="2">11167</strain>
    </source>
</reference>
<dbReference type="InterPro" id="IPR036597">
    <property type="entry name" value="Fido-like_dom_sf"/>
</dbReference>
<dbReference type="AlphaFoldDB" id="A0A9D9E7L8"/>
<dbReference type="EMBL" id="JADIMU010000018">
    <property type="protein sequence ID" value="MBO8442686.1"/>
    <property type="molecule type" value="Genomic_DNA"/>
</dbReference>
<sequence>MVKYIGSKEAAAKWGLTDRQVRILCGKGYVIGAIQTNKWVWCIPDDAPRPVDGRMARRYEQRNIRLGSIDITLLNALRAGNGLGDKLFTNQAFQGQLASLFSLGSALDKNHISQKEALSALSGEPRRISFLDAVKVLDFRAAILGQCGKGTGYDIVSLLSLHRIFCQGWNDRGGGMVREDGVEEGRLSCEAELVAFFRNYDSKWSSVHPIFKACLLMGQLAKLNPFPSDNGLFCILAVSAWLVGEGFLPPYLEADDMAEISADLALALGKGNYQDLARTFERTMKDAYRKVFQVAGNV</sequence>
<evidence type="ECO:0000313" key="2">
    <source>
        <dbReference type="EMBL" id="MBO8442686.1"/>
    </source>
</evidence>
<comment type="caution">
    <text evidence="2">The sequence shown here is derived from an EMBL/GenBank/DDBJ whole genome shotgun (WGS) entry which is preliminary data.</text>
</comment>
<dbReference type="Gene3D" id="1.10.3290.10">
    <property type="entry name" value="Fido-like domain"/>
    <property type="match status" value="1"/>
</dbReference>
<evidence type="ECO:0000313" key="3">
    <source>
        <dbReference type="Proteomes" id="UP000823633"/>
    </source>
</evidence>
<organism evidence="2 3">
    <name type="scientific">Candidatus Aphodenecus pullistercoris</name>
    <dbReference type="NCBI Taxonomy" id="2840669"/>
    <lineage>
        <taxon>Bacteria</taxon>
        <taxon>Pseudomonadati</taxon>
        <taxon>Spirochaetota</taxon>
        <taxon>Spirochaetia</taxon>
        <taxon>Spirochaetales</taxon>
        <taxon>Candidatus Aphodenecus</taxon>
    </lineage>
</organism>
<protein>
    <recommendedName>
        <fullName evidence="1">Fido domain-containing protein</fullName>
    </recommendedName>
</protein>
<dbReference type="Proteomes" id="UP000823633">
    <property type="component" value="Unassembled WGS sequence"/>
</dbReference>
<name>A0A9D9E7L8_9SPIR</name>
<dbReference type="SUPFAM" id="SSF140931">
    <property type="entry name" value="Fic-like"/>
    <property type="match status" value="1"/>
</dbReference>
<reference evidence="2" key="1">
    <citation type="submission" date="2020-10" db="EMBL/GenBank/DDBJ databases">
        <authorList>
            <person name="Gilroy R."/>
        </authorList>
    </citation>
    <scope>NUCLEOTIDE SEQUENCE</scope>
    <source>
        <strain evidence="2">11167</strain>
    </source>
</reference>
<proteinExistence type="predicted"/>
<evidence type="ECO:0000259" key="1">
    <source>
        <dbReference type="PROSITE" id="PS51459"/>
    </source>
</evidence>